<keyword evidence="1" id="KW-0732">Signal</keyword>
<proteinExistence type="predicted"/>
<evidence type="ECO:0000313" key="2">
    <source>
        <dbReference type="EMBL" id="GAA4340959.1"/>
    </source>
</evidence>
<name>A0ABP8HLB5_9BURK</name>
<dbReference type="EMBL" id="BAABFO010000027">
    <property type="protein sequence ID" value="GAA4340959.1"/>
    <property type="molecule type" value="Genomic_DNA"/>
</dbReference>
<comment type="caution">
    <text evidence="2">The sequence shown here is derived from an EMBL/GenBank/DDBJ whole genome shotgun (WGS) entry which is preliminary data.</text>
</comment>
<evidence type="ECO:0008006" key="4">
    <source>
        <dbReference type="Google" id="ProtNLM"/>
    </source>
</evidence>
<dbReference type="Proteomes" id="UP001501671">
    <property type="component" value="Unassembled WGS sequence"/>
</dbReference>
<keyword evidence="3" id="KW-1185">Reference proteome</keyword>
<evidence type="ECO:0000256" key="1">
    <source>
        <dbReference type="SAM" id="SignalP"/>
    </source>
</evidence>
<sequence>MPTPNTDSLLRRVLRMAAAIAFSSSLLACAHAGPQPGDHLSLQGRLVLKGSDPLFTPVLIVAGEQGGQWELRGMERSEALRLQSTMLRVSGTVLQVGAALPAVLRVEEVRIEERGK</sequence>
<gene>
    <name evidence="2" type="ORF">GCM10023144_41140</name>
</gene>
<organism evidence="2 3">
    <name type="scientific">Pigmentiphaga soli</name>
    <dbReference type="NCBI Taxonomy" id="1007095"/>
    <lineage>
        <taxon>Bacteria</taxon>
        <taxon>Pseudomonadati</taxon>
        <taxon>Pseudomonadota</taxon>
        <taxon>Betaproteobacteria</taxon>
        <taxon>Burkholderiales</taxon>
        <taxon>Alcaligenaceae</taxon>
        <taxon>Pigmentiphaga</taxon>
    </lineage>
</organism>
<feature type="signal peptide" evidence="1">
    <location>
        <begin position="1"/>
        <end position="32"/>
    </location>
</feature>
<accession>A0ABP8HLB5</accession>
<feature type="chain" id="PRO_5047398256" description="DUF5666 domain-containing protein" evidence="1">
    <location>
        <begin position="33"/>
        <end position="116"/>
    </location>
</feature>
<protein>
    <recommendedName>
        <fullName evidence="4">DUF5666 domain-containing protein</fullName>
    </recommendedName>
</protein>
<reference evidence="3" key="1">
    <citation type="journal article" date="2019" name="Int. J. Syst. Evol. Microbiol.">
        <title>The Global Catalogue of Microorganisms (GCM) 10K type strain sequencing project: providing services to taxonomists for standard genome sequencing and annotation.</title>
        <authorList>
            <consortium name="The Broad Institute Genomics Platform"/>
            <consortium name="The Broad Institute Genome Sequencing Center for Infectious Disease"/>
            <person name="Wu L."/>
            <person name="Ma J."/>
        </authorList>
    </citation>
    <scope>NUCLEOTIDE SEQUENCE [LARGE SCALE GENOMIC DNA]</scope>
    <source>
        <strain evidence="3">JCM 17666</strain>
    </source>
</reference>
<evidence type="ECO:0000313" key="3">
    <source>
        <dbReference type="Proteomes" id="UP001501671"/>
    </source>
</evidence>